<dbReference type="Gene3D" id="2.160.20.10">
    <property type="entry name" value="Single-stranded right-handed beta-helix, Pectin lyase-like"/>
    <property type="match status" value="1"/>
</dbReference>
<reference evidence="2 3" key="1">
    <citation type="submission" date="2021-05" db="EMBL/GenBank/DDBJ databases">
        <title>Comparative genomic studies on the polysaccharide-degrading batcterial strains of the Flammeovirga genus.</title>
        <authorList>
            <person name="Zewei F."/>
            <person name="Zheng Z."/>
            <person name="Yu L."/>
            <person name="Ruyue G."/>
            <person name="Yanhong M."/>
            <person name="Yuanyuan C."/>
            <person name="Jingyan G."/>
            <person name="Wenjun H."/>
        </authorList>
    </citation>
    <scope>NUCLEOTIDE SEQUENCE [LARGE SCALE GENOMIC DNA]</scope>
    <source>
        <strain evidence="2 3">NBRC:100898</strain>
    </source>
</reference>
<accession>A0AAX1NDZ4</accession>
<name>A0AAX1NDZ4_9BACT</name>
<organism evidence="2 3">
    <name type="scientific">Flammeovirga yaeyamensis</name>
    <dbReference type="NCBI Taxonomy" id="367791"/>
    <lineage>
        <taxon>Bacteria</taxon>
        <taxon>Pseudomonadati</taxon>
        <taxon>Bacteroidota</taxon>
        <taxon>Cytophagia</taxon>
        <taxon>Cytophagales</taxon>
        <taxon>Flammeovirgaceae</taxon>
        <taxon>Flammeovirga</taxon>
    </lineage>
</organism>
<gene>
    <name evidence="2" type="ORF">KMW28_28105</name>
</gene>
<dbReference type="InterPro" id="IPR039448">
    <property type="entry name" value="Beta_helix"/>
</dbReference>
<dbReference type="AlphaFoldDB" id="A0AAX1NDZ4"/>
<dbReference type="RefSeq" id="WP_169666724.1">
    <property type="nucleotide sequence ID" value="NZ_CP076133.1"/>
</dbReference>
<dbReference type="SMART" id="SM00710">
    <property type="entry name" value="PbH1"/>
    <property type="match status" value="6"/>
</dbReference>
<evidence type="ECO:0000313" key="2">
    <source>
        <dbReference type="EMBL" id="QWG04766.1"/>
    </source>
</evidence>
<evidence type="ECO:0000313" key="3">
    <source>
        <dbReference type="Proteomes" id="UP000678679"/>
    </source>
</evidence>
<evidence type="ECO:0000259" key="1">
    <source>
        <dbReference type="Pfam" id="PF13229"/>
    </source>
</evidence>
<proteinExistence type="predicted"/>
<dbReference type="Proteomes" id="UP000678679">
    <property type="component" value="Chromosome 2"/>
</dbReference>
<dbReference type="SUPFAM" id="SSF51126">
    <property type="entry name" value="Pectin lyase-like"/>
    <property type="match status" value="1"/>
</dbReference>
<dbReference type="Pfam" id="PF13229">
    <property type="entry name" value="Beta_helix"/>
    <property type="match status" value="1"/>
</dbReference>
<feature type="domain" description="Right handed beta helix" evidence="1">
    <location>
        <begin position="208"/>
        <end position="348"/>
    </location>
</feature>
<dbReference type="InterPro" id="IPR012334">
    <property type="entry name" value="Pectin_lyas_fold"/>
</dbReference>
<keyword evidence="3" id="KW-1185">Reference proteome</keyword>
<sequence length="546" mass="60306">MKKLILISLLWSVSLTGFATAYYINPEKGMKGNSGESMDKPLKSLFEIRKLRLKPGDQVLLANGYIFKGSLCLEGLGGTSNKRIVISNYVSPEKAVKQLPLIDAKGEEQGIFLGDCSYITISNIRVKANGGKMPEGKSPMRCGVLVKSNTSGKYSGIKLVNLTITDVFLMEKGHQRGKKEAFTPNGTQGYGWGIRVLNTIEGSRMEDLIVKECTIQNVAHTGIKVNGKKNTIKNLVIANNKVTKTGGPGIQMSGILDGHIYHNIVNFSGDKNDSRKWGRGSGLWTWNCDRVLIEHNQFRNAKGPADSAGCHIDFNCSNVIVQYNISENNAGGFCEILGNNYNCAYRYNVSINDGYRVKQKGVASQEGKIFWLSGFNGKDKKHKGPYNSYFYNNTIYVKEGITPKIAVNRAAKGVLIANNIFCFEESGKQVLGDQYKPEVAGEVLVENIIFKNNLYLKAENWPIETPIQDEAPIIGNPRFKNNEGKTINDFVPKNRNLVKGRAIQIKAIPEDKKGLYLGFEMEKDILGRSIIGTADLGAIQLPNKSK</sequence>
<protein>
    <submittedName>
        <fullName evidence="2">Right-handed parallel beta-helix repeat-containing protein</fullName>
    </submittedName>
</protein>
<dbReference type="InterPro" id="IPR011050">
    <property type="entry name" value="Pectin_lyase_fold/virulence"/>
</dbReference>
<dbReference type="InterPro" id="IPR006626">
    <property type="entry name" value="PbH1"/>
</dbReference>
<dbReference type="EMBL" id="CP076133">
    <property type="protein sequence ID" value="QWG04766.1"/>
    <property type="molecule type" value="Genomic_DNA"/>
</dbReference>
<dbReference type="KEGG" id="fya:KMW28_28105"/>